<dbReference type="EMBL" id="FORP01000017">
    <property type="protein sequence ID" value="SFK30210.1"/>
    <property type="molecule type" value="Genomic_DNA"/>
</dbReference>
<name>A0A1I3YEL1_9PSEU</name>
<reference evidence="1 2" key="1">
    <citation type="submission" date="2016-10" db="EMBL/GenBank/DDBJ databases">
        <authorList>
            <person name="de Groot N.N."/>
        </authorList>
    </citation>
    <scope>NUCLEOTIDE SEQUENCE [LARGE SCALE GENOMIC DNA]</scope>
    <source>
        <strain evidence="1 2">DSM 44468</strain>
    </source>
</reference>
<dbReference type="Proteomes" id="UP000199025">
    <property type="component" value="Unassembled WGS sequence"/>
</dbReference>
<sequence>MSDGNPLVAQAQSQTTAVTGIGIAESAVDLANGVKDGSWVEFGMGALGVGLETLSMVIDP</sequence>
<feature type="non-terminal residue" evidence="1">
    <location>
        <position position="60"/>
    </location>
</feature>
<proteinExistence type="predicted"/>
<evidence type="ECO:0000313" key="1">
    <source>
        <dbReference type="EMBL" id="SFK30210.1"/>
    </source>
</evidence>
<dbReference type="AlphaFoldDB" id="A0A1I3YEL1"/>
<dbReference type="STRING" id="115433.SAMN05421835_117137"/>
<organism evidence="1 2">
    <name type="scientific">Amycolatopsis sacchari</name>
    <dbReference type="NCBI Taxonomy" id="115433"/>
    <lineage>
        <taxon>Bacteria</taxon>
        <taxon>Bacillati</taxon>
        <taxon>Actinomycetota</taxon>
        <taxon>Actinomycetes</taxon>
        <taxon>Pseudonocardiales</taxon>
        <taxon>Pseudonocardiaceae</taxon>
        <taxon>Amycolatopsis</taxon>
    </lineage>
</organism>
<protein>
    <submittedName>
        <fullName evidence="1">Uncharacterized protein</fullName>
    </submittedName>
</protein>
<gene>
    <name evidence="1" type="ORF">SAMN05421835_117137</name>
</gene>
<keyword evidence="2" id="KW-1185">Reference proteome</keyword>
<accession>A0A1I3YEL1</accession>
<evidence type="ECO:0000313" key="2">
    <source>
        <dbReference type="Proteomes" id="UP000199025"/>
    </source>
</evidence>